<dbReference type="Pfam" id="PF00271">
    <property type="entry name" value="Helicase_C"/>
    <property type="match status" value="1"/>
</dbReference>
<dbReference type="GO" id="GO:0003677">
    <property type="term" value="F:DNA binding"/>
    <property type="evidence" value="ECO:0007669"/>
    <property type="project" value="InterPro"/>
</dbReference>
<proteinExistence type="predicted"/>
<dbReference type="Pfam" id="PF04851">
    <property type="entry name" value="ResIII"/>
    <property type="match status" value="1"/>
</dbReference>
<dbReference type="InterPro" id="IPR014001">
    <property type="entry name" value="Helicase_ATP-bd"/>
</dbReference>
<sequence>MKVKLPSLDFKYLERNESVVKQRVFPVHEIDAEIDDITEVRGGLVILEQDDEIEAENASILVIGPRGIAPDTHQRIIRFDETPTRENIADLSTGEWVAHPRIEEVRANPSSPSVVLESWDSSFSYKEEDPSNNIKGLRSPQIGALHAIHAHWIVDDSTATVVMPTGTGKTETMLSTLLSKKCSKILVVVPTDALRNQIAEKFLSLGVLKTFGIVPESYQHPIVGILREMPVNMTELDSVFEASNVVVTTINIAGQLSKEMQAKMATHCEYLFIDEAHHIGAKTWKELKLAFKKNKILQFTATPFRNDNKAVDGKIIFKYPLKKALENGYFKKIKFDPVSEFDPEKSDKAIAEKAVTQLRADPANHILMARVETVARAREVFELYKGYTEFNPVQIHTGIKSVKERKKIQADLIAGRSRIVVCVDMLGEGFDLPELKIAAFHDIKKSLAITLQLAGRFTRARDDLGDPTFIANIADVKVREELKRLYEHEADWNALLEQIGEEAIGEQVSLQQFAAGFTGLPTDIPLQNLHPASSTVIYKTKCTDWDPENFERGMKGLGTVDKLFSGINKEKKVLLVVTGKKVAVDWLKLPDVFNWAWELYIAYWNEDTKALYIHSSSNAGYFKSLAVALAGEDVELVQDDAVFRSLAGVKRLKLYNVGLRKQIGRLIRYTMQAGSDVEAGLDELLKRTSIKSNMFGAGYERGARTSIGCSRKGRVWSRRVINIDALVRWFDYIGSKVLDETIDPDEVLKGTLRPKIVGVRPAKVPVRIDWPEMFYLQPETDFVLMLGGTRVPLHLADIELKNTNDTGNLEFSIKSGEITSDFTLTLQENGDNKTYEFSKNTRDEAKILYRGETALTEFFNENPPIFWFADGSSLEGNTYIELNETPPAIADNKVEVWDWQGTDIQAESQGVNKRQDSIQYKVIQKLVAEDYEVVFNDDGSGEAADIVAIRTVEGTHKYIEVDLYHCKFSSAATAGARIGDLYVVCGQVQRSAYWKESAERLFTHLLRRNPLKHNGQEVDRFEKGDQKILEKISRMSEVMEFRMNIHLVQPGVSKARMSDEQKKLLGITDHYLLETYELPFKVITSA</sequence>
<dbReference type="SUPFAM" id="SSF52540">
    <property type="entry name" value="P-loop containing nucleoside triphosphate hydrolases"/>
    <property type="match status" value="1"/>
</dbReference>
<dbReference type="InterPro" id="IPR006935">
    <property type="entry name" value="Helicase/UvrB_N"/>
</dbReference>
<name>A0A1F6D0S0_9BACT</name>
<dbReference type="SMART" id="SM00487">
    <property type="entry name" value="DEXDc"/>
    <property type="match status" value="1"/>
</dbReference>
<dbReference type="InterPro" id="IPR050742">
    <property type="entry name" value="Helicase_Restrict-Modif_Enz"/>
</dbReference>
<evidence type="ECO:0000259" key="2">
    <source>
        <dbReference type="PROSITE" id="PS51194"/>
    </source>
</evidence>
<dbReference type="AlphaFoldDB" id="A0A1F6D0S0"/>
<protein>
    <recommendedName>
        <fullName evidence="5">Helicase</fullName>
    </recommendedName>
</protein>
<dbReference type="Proteomes" id="UP000177659">
    <property type="component" value="Unassembled WGS sequence"/>
</dbReference>
<dbReference type="GO" id="GO:0005829">
    <property type="term" value="C:cytosol"/>
    <property type="evidence" value="ECO:0007669"/>
    <property type="project" value="TreeGrafter"/>
</dbReference>
<dbReference type="PANTHER" id="PTHR47396">
    <property type="entry name" value="TYPE I RESTRICTION ENZYME ECOKI R PROTEIN"/>
    <property type="match status" value="1"/>
</dbReference>
<gene>
    <name evidence="3" type="ORF">A3D62_02475</name>
</gene>
<dbReference type="SMART" id="SM00490">
    <property type="entry name" value="HELICc"/>
    <property type="match status" value="1"/>
</dbReference>
<dbReference type="PROSITE" id="PS51192">
    <property type="entry name" value="HELICASE_ATP_BIND_1"/>
    <property type="match status" value="1"/>
</dbReference>
<dbReference type="GO" id="GO:0005524">
    <property type="term" value="F:ATP binding"/>
    <property type="evidence" value="ECO:0007669"/>
    <property type="project" value="InterPro"/>
</dbReference>
<evidence type="ECO:0000259" key="1">
    <source>
        <dbReference type="PROSITE" id="PS51192"/>
    </source>
</evidence>
<feature type="domain" description="Helicase ATP-binding" evidence="1">
    <location>
        <begin position="150"/>
        <end position="321"/>
    </location>
</feature>
<dbReference type="InterPro" id="IPR001650">
    <property type="entry name" value="Helicase_C-like"/>
</dbReference>
<dbReference type="PANTHER" id="PTHR47396:SF1">
    <property type="entry name" value="ATP-DEPENDENT HELICASE IRC3-RELATED"/>
    <property type="match status" value="1"/>
</dbReference>
<dbReference type="EMBL" id="MFLC01000027">
    <property type="protein sequence ID" value="OGG54920.1"/>
    <property type="molecule type" value="Genomic_DNA"/>
</dbReference>
<evidence type="ECO:0008006" key="5">
    <source>
        <dbReference type="Google" id="ProtNLM"/>
    </source>
</evidence>
<dbReference type="PROSITE" id="PS51194">
    <property type="entry name" value="HELICASE_CTER"/>
    <property type="match status" value="1"/>
</dbReference>
<dbReference type="CDD" id="cd18785">
    <property type="entry name" value="SF2_C"/>
    <property type="match status" value="1"/>
</dbReference>
<feature type="domain" description="Helicase C-terminal" evidence="2">
    <location>
        <begin position="350"/>
        <end position="503"/>
    </location>
</feature>
<evidence type="ECO:0000313" key="4">
    <source>
        <dbReference type="Proteomes" id="UP000177659"/>
    </source>
</evidence>
<evidence type="ECO:0000313" key="3">
    <source>
        <dbReference type="EMBL" id="OGG54920.1"/>
    </source>
</evidence>
<dbReference type="GO" id="GO:0016787">
    <property type="term" value="F:hydrolase activity"/>
    <property type="evidence" value="ECO:0007669"/>
    <property type="project" value="InterPro"/>
</dbReference>
<dbReference type="CDD" id="cd17926">
    <property type="entry name" value="DEXHc_RE"/>
    <property type="match status" value="1"/>
</dbReference>
<comment type="caution">
    <text evidence="3">The sequence shown here is derived from an EMBL/GenBank/DDBJ whole genome shotgun (WGS) entry which is preliminary data.</text>
</comment>
<reference evidence="3 4" key="1">
    <citation type="journal article" date="2016" name="Nat. Commun.">
        <title>Thousands of microbial genomes shed light on interconnected biogeochemical processes in an aquifer system.</title>
        <authorList>
            <person name="Anantharaman K."/>
            <person name="Brown C.T."/>
            <person name="Hug L.A."/>
            <person name="Sharon I."/>
            <person name="Castelle C.J."/>
            <person name="Probst A.J."/>
            <person name="Thomas B.C."/>
            <person name="Singh A."/>
            <person name="Wilkins M.J."/>
            <person name="Karaoz U."/>
            <person name="Brodie E.L."/>
            <person name="Williams K.H."/>
            <person name="Hubbard S.S."/>
            <person name="Banfield J.F."/>
        </authorList>
    </citation>
    <scope>NUCLEOTIDE SEQUENCE [LARGE SCALE GENOMIC DNA]</scope>
</reference>
<dbReference type="InterPro" id="IPR027417">
    <property type="entry name" value="P-loop_NTPase"/>
</dbReference>
<accession>A0A1F6D0S0</accession>
<dbReference type="Gene3D" id="3.40.50.300">
    <property type="entry name" value="P-loop containing nucleotide triphosphate hydrolases"/>
    <property type="match status" value="2"/>
</dbReference>
<organism evidence="3 4">
    <name type="scientific">Candidatus Kaiserbacteria bacterium RIFCSPHIGHO2_02_FULL_49_11</name>
    <dbReference type="NCBI Taxonomy" id="1798489"/>
    <lineage>
        <taxon>Bacteria</taxon>
        <taxon>Candidatus Kaiseribacteriota</taxon>
    </lineage>
</organism>